<dbReference type="PANTHER" id="PTHR20855">
    <property type="entry name" value="ADIPOR/PROGESTIN RECEPTOR-RELATED"/>
    <property type="match status" value="1"/>
</dbReference>
<dbReference type="EMBL" id="ML996571">
    <property type="protein sequence ID" value="KAF2758484.1"/>
    <property type="molecule type" value="Genomic_DNA"/>
</dbReference>
<keyword evidence="4 7" id="KW-1133">Transmembrane helix</keyword>
<keyword evidence="3 7" id="KW-0812">Transmembrane</keyword>
<dbReference type="GO" id="GO:0016020">
    <property type="term" value="C:membrane"/>
    <property type="evidence" value="ECO:0007669"/>
    <property type="project" value="UniProtKB-SubCell"/>
</dbReference>
<dbReference type="GO" id="GO:0038023">
    <property type="term" value="F:signaling receptor activity"/>
    <property type="evidence" value="ECO:0007669"/>
    <property type="project" value="TreeGrafter"/>
</dbReference>
<dbReference type="Pfam" id="PF03006">
    <property type="entry name" value="HlyIII"/>
    <property type="match status" value="1"/>
</dbReference>
<evidence type="ECO:0000256" key="2">
    <source>
        <dbReference type="ARBA" id="ARBA00007018"/>
    </source>
</evidence>
<dbReference type="GeneID" id="54482882"/>
<dbReference type="PANTHER" id="PTHR20855:SF52">
    <property type="entry name" value="ADIPONECTIN RECEPTOR PROTEIN"/>
    <property type="match status" value="1"/>
</dbReference>
<evidence type="ECO:0000256" key="5">
    <source>
        <dbReference type="ARBA" id="ARBA00023136"/>
    </source>
</evidence>
<evidence type="ECO:0000256" key="1">
    <source>
        <dbReference type="ARBA" id="ARBA00004141"/>
    </source>
</evidence>
<keyword evidence="6" id="KW-0862">Zinc</keyword>
<dbReference type="GO" id="GO:0046872">
    <property type="term" value="F:metal ion binding"/>
    <property type="evidence" value="ECO:0007669"/>
    <property type="project" value="UniProtKB-KW"/>
</dbReference>
<feature type="binding site" evidence="6">
    <location>
        <position position="272"/>
    </location>
    <ligand>
        <name>Zn(2+)</name>
        <dbReference type="ChEBI" id="CHEBI:29105"/>
    </ligand>
</feature>
<keyword evidence="5 7" id="KW-0472">Membrane</keyword>
<evidence type="ECO:0000256" key="7">
    <source>
        <dbReference type="SAM" id="Phobius"/>
    </source>
</evidence>
<feature type="transmembrane region" description="Helical" evidence="7">
    <location>
        <begin position="105"/>
        <end position="129"/>
    </location>
</feature>
<organism evidence="8 9">
    <name type="scientific">Pseudovirgaria hyperparasitica</name>
    <dbReference type="NCBI Taxonomy" id="470096"/>
    <lineage>
        <taxon>Eukaryota</taxon>
        <taxon>Fungi</taxon>
        <taxon>Dikarya</taxon>
        <taxon>Ascomycota</taxon>
        <taxon>Pezizomycotina</taxon>
        <taxon>Dothideomycetes</taxon>
        <taxon>Dothideomycetes incertae sedis</taxon>
        <taxon>Acrospermales</taxon>
        <taxon>Acrospermaceae</taxon>
        <taxon>Pseudovirgaria</taxon>
    </lineage>
</organism>
<accession>A0A6A6W8Y5</accession>
<comment type="similarity">
    <text evidence="2">Belongs to the ADIPOR family.</text>
</comment>
<evidence type="ECO:0000256" key="6">
    <source>
        <dbReference type="PIRSR" id="PIRSR604254-1"/>
    </source>
</evidence>
<evidence type="ECO:0000256" key="3">
    <source>
        <dbReference type="ARBA" id="ARBA00022692"/>
    </source>
</evidence>
<feature type="transmembrane region" description="Helical" evidence="7">
    <location>
        <begin position="235"/>
        <end position="254"/>
    </location>
</feature>
<feature type="binding site" evidence="6">
    <location>
        <position position="126"/>
    </location>
    <ligand>
        <name>Zn(2+)</name>
        <dbReference type="ChEBI" id="CHEBI:29105"/>
    </ligand>
</feature>
<feature type="transmembrane region" description="Helical" evidence="7">
    <location>
        <begin position="171"/>
        <end position="191"/>
    </location>
</feature>
<dbReference type="AlphaFoldDB" id="A0A6A6W8Y5"/>
<feature type="transmembrane region" description="Helical" evidence="7">
    <location>
        <begin position="72"/>
        <end position="93"/>
    </location>
</feature>
<keyword evidence="9" id="KW-1185">Reference proteome</keyword>
<feature type="transmembrane region" description="Helical" evidence="7">
    <location>
        <begin position="203"/>
        <end position="223"/>
    </location>
</feature>
<dbReference type="OrthoDB" id="529367at2759"/>
<keyword evidence="6" id="KW-0479">Metal-binding</keyword>
<evidence type="ECO:0000313" key="9">
    <source>
        <dbReference type="Proteomes" id="UP000799437"/>
    </source>
</evidence>
<protein>
    <submittedName>
        <fullName evidence="8">MPR-typeG-protein-coupled receptor</fullName>
    </submittedName>
</protein>
<feature type="transmembrane region" description="Helical" evidence="7">
    <location>
        <begin position="274"/>
        <end position="291"/>
    </location>
</feature>
<dbReference type="InterPro" id="IPR004254">
    <property type="entry name" value="AdipoR/HlyIII-related"/>
</dbReference>
<dbReference type="RefSeq" id="XP_033600935.1">
    <property type="nucleotide sequence ID" value="XM_033741828.1"/>
</dbReference>
<feature type="transmembrane region" description="Helical" evidence="7">
    <location>
        <begin position="144"/>
        <end position="164"/>
    </location>
</feature>
<name>A0A6A6W8Y5_9PEZI</name>
<dbReference type="Proteomes" id="UP000799437">
    <property type="component" value="Unassembled WGS sequence"/>
</dbReference>
<feature type="binding site" evidence="6">
    <location>
        <position position="276"/>
    </location>
    <ligand>
        <name>Zn(2+)</name>
        <dbReference type="ChEBI" id="CHEBI:29105"/>
    </ligand>
</feature>
<sequence length="306" mass="34854">MKTETQITYQSVPSDPDTLSTLKTKQRLLHFHEIPSWQQENEYLLSGYRPTADSTLDCFQSSFRWHNETINIISHIAGSVLFAALPFHFYYSVYLETPHASLIDFVLFTGYFHGVSICFACSASCHIVWNHSPSIASFGNQLDYLGIVLLMWTASLPSIYYGFICDPTLRYFHWALTTALAAGCIITTMHPRFCTPHFRSYRAGMYTGLGLAAMFFVTHGIMLHGIEIQERRMALKWMLAMASFNIFGAAAYAARVPERLYPYTFDFVGASHQIFHFMVIFAGIAHYLGLIKALQEVREVRQDCNS</sequence>
<evidence type="ECO:0000313" key="8">
    <source>
        <dbReference type="EMBL" id="KAF2758484.1"/>
    </source>
</evidence>
<gene>
    <name evidence="8" type="ORF">EJ05DRAFT_438305</name>
</gene>
<proteinExistence type="inferred from homology"/>
<keyword evidence="8" id="KW-0675">Receptor</keyword>
<evidence type="ECO:0000256" key="4">
    <source>
        <dbReference type="ARBA" id="ARBA00022989"/>
    </source>
</evidence>
<comment type="subcellular location">
    <subcellularLocation>
        <location evidence="1">Membrane</location>
        <topology evidence="1">Multi-pass membrane protein</topology>
    </subcellularLocation>
</comment>
<reference evidence="8" key="1">
    <citation type="journal article" date="2020" name="Stud. Mycol.">
        <title>101 Dothideomycetes genomes: a test case for predicting lifestyles and emergence of pathogens.</title>
        <authorList>
            <person name="Haridas S."/>
            <person name="Albert R."/>
            <person name="Binder M."/>
            <person name="Bloem J."/>
            <person name="Labutti K."/>
            <person name="Salamov A."/>
            <person name="Andreopoulos B."/>
            <person name="Baker S."/>
            <person name="Barry K."/>
            <person name="Bills G."/>
            <person name="Bluhm B."/>
            <person name="Cannon C."/>
            <person name="Castanera R."/>
            <person name="Culley D."/>
            <person name="Daum C."/>
            <person name="Ezra D."/>
            <person name="Gonzalez J."/>
            <person name="Henrissat B."/>
            <person name="Kuo A."/>
            <person name="Liang C."/>
            <person name="Lipzen A."/>
            <person name="Lutzoni F."/>
            <person name="Magnuson J."/>
            <person name="Mondo S."/>
            <person name="Nolan M."/>
            <person name="Ohm R."/>
            <person name="Pangilinan J."/>
            <person name="Park H.-J."/>
            <person name="Ramirez L."/>
            <person name="Alfaro M."/>
            <person name="Sun H."/>
            <person name="Tritt A."/>
            <person name="Yoshinaga Y."/>
            <person name="Zwiers L.-H."/>
            <person name="Turgeon B."/>
            <person name="Goodwin S."/>
            <person name="Spatafora J."/>
            <person name="Crous P."/>
            <person name="Grigoriev I."/>
        </authorList>
    </citation>
    <scope>NUCLEOTIDE SEQUENCE</scope>
    <source>
        <strain evidence="8">CBS 121739</strain>
    </source>
</reference>
<dbReference type="GO" id="GO:0006882">
    <property type="term" value="P:intracellular zinc ion homeostasis"/>
    <property type="evidence" value="ECO:0007669"/>
    <property type="project" value="TreeGrafter"/>
</dbReference>